<dbReference type="CDD" id="cd03894">
    <property type="entry name" value="M20_ArgE"/>
    <property type="match status" value="1"/>
</dbReference>
<dbReference type="GO" id="GO:0008777">
    <property type="term" value="F:acetylornithine deacetylase activity"/>
    <property type="evidence" value="ECO:0007669"/>
    <property type="project" value="TreeGrafter"/>
</dbReference>
<dbReference type="OrthoDB" id="9792335at2"/>
<dbReference type="Pfam" id="PF07687">
    <property type="entry name" value="M20_dimer"/>
    <property type="match status" value="1"/>
</dbReference>
<evidence type="ECO:0000256" key="4">
    <source>
        <dbReference type="ARBA" id="ARBA00022833"/>
    </source>
</evidence>
<evidence type="ECO:0000256" key="2">
    <source>
        <dbReference type="ARBA" id="ARBA00022723"/>
    </source>
</evidence>
<proteinExistence type="predicted"/>
<dbReference type="KEGG" id="cohn:KCTCHS21_32990"/>
<protein>
    <submittedName>
        <fullName evidence="6">Acetylornithine deacetylase</fullName>
    </submittedName>
</protein>
<dbReference type="GO" id="GO:0046872">
    <property type="term" value="F:metal ion binding"/>
    <property type="evidence" value="ECO:0007669"/>
    <property type="project" value="UniProtKB-KW"/>
</dbReference>
<dbReference type="Gene3D" id="3.40.630.10">
    <property type="entry name" value="Zn peptidases"/>
    <property type="match status" value="1"/>
</dbReference>
<dbReference type="SUPFAM" id="SSF53187">
    <property type="entry name" value="Zn-dependent exopeptidases"/>
    <property type="match status" value="1"/>
</dbReference>
<dbReference type="InterPro" id="IPR002933">
    <property type="entry name" value="Peptidase_M20"/>
</dbReference>
<keyword evidence="7" id="KW-1185">Reference proteome</keyword>
<dbReference type="PROSITE" id="PS00758">
    <property type="entry name" value="ARGE_DAPE_CPG2_1"/>
    <property type="match status" value="1"/>
</dbReference>
<dbReference type="GO" id="GO:0006526">
    <property type="term" value="P:L-arginine biosynthetic process"/>
    <property type="evidence" value="ECO:0007669"/>
    <property type="project" value="TreeGrafter"/>
</dbReference>
<evidence type="ECO:0000256" key="3">
    <source>
        <dbReference type="ARBA" id="ARBA00022801"/>
    </source>
</evidence>
<evidence type="ECO:0000259" key="5">
    <source>
        <dbReference type="Pfam" id="PF07687"/>
    </source>
</evidence>
<dbReference type="EMBL" id="AP019400">
    <property type="protein sequence ID" value="BBI33900.1"/>
    <property type="molecule type" value="Genomic_DNA"/>
</dbReference>
<dbReference type="InterPro" id="IPR050072">
    <property type="entry name" value="Peptidase_M20A"/>
</dbReference>
<organism evidence="6 7">
    <name type="scientific">Cohnella abietis</name>
    <dbReference type="NCBI Taxonomy" id="2507935"/>
    <lineage>
        <taxon>Bacteria</taxon>
        <taxon>Bacillati</taxon>
        <taxon>Bacillota</taxon>
        <taxon>Bacilli</taxon>
        <taxon>Bacillales</taxon>
        <taxon>Paenibacillaceae</taxon>
        <taxon>Cohnella</taxon>
    </lineage>
</organism>
<dbReference type="SUPFAM" id="SSF55031">
    <property type="entry name" value="Bacterial exopeptidase dimerisation domain"/>
    <property type="match status" value="1"/>
</dbReference>
<dbReference type="Proteomes" id="UP000289856">
    <property type="component" value="Chromosome"/>
</dbReference>
<dbReference type="InterPro" id="IPR011650">
    <property type="entry name" value="Peptidase_M20_dimer"/>
</dbReference>
<gene>
    <name evidence="6" type="primary">argE</name>
    <name evidence="6" type="ORF">KCTCHS21_32990</name>
</gene>
<dbReference type="PANTHER" id="PTHR43808:SF31">
    <property type="entry name" value="N-ACETYL-L-CITRULLINE DEACETYLASE"/>
    <property type="match status" value="1"/>
</dbReference>
<feature type="domain" description="Peptidase M20 dimerisation" evidence="5">
    <location>
        <begin position="183"/>
        <end position="291"/>
    </location>
</feature>
<comment type="cofactor">
    <cofactor evidence="1">
        <name>Zn(2+)</name>
        <dbReference type="ChEBI" id="CHEBI:29105"/>
    </cofactor>
</comment>
<sequence>MDLSSAVDTESASHPSVTILEDLLRIQSVNPHYEKDARGERDVADYIEERMRKAGLQVTRQPVVDGRDNIIAELRVGKPESALLFEAHMDTVSIGSMENALKPIYREGRLYGRGACDTKGALAGMIHMMERCAQHPELLNADLIFCASVDEEYVFRGLINFMSLDIPLSGAVVGEPTELGIVVEHKGCARFTVQAHGKSAHSSVPHKGENAVYAMMDVVRYIRERVEPELATVKSELCGKPTIVVSTISGGSQINIVPEACEISVDRRIVPGESPEQVLSEFERDIRTDLSEMRLTIEPLLLDPALNTPHDAAVVRSAQQVAEMLGMNSSLRGVTYGSNASKLQAWKGIPSIVYGPGSIEQAHSAEEWVPVDEVVQAAEFYYQLACSYKGNKEERG</sequence>
<evidence type="ECO:0000256" key="1">
    <source>
        <dbReference type="ARBA" id="ARBA00001947"/>
    </source>
</evidence>
<keyword evidence="2" id="KW-0479">Metal-binding</keyword>
<dbReference type="RefSeq" id="WP_130610346.1">
    <property type="nucleotide sequence ID" value="NZ_AP019400.1"/>
</dbReference>
<name>A0A3T1D730_9BACL</name>
<keyword evidence="4" id="KW-0862">Zinc</keyword>
<dbReference type="InterPro" id="IPR001261">
    <property type="entry name" value="ArgE/DapE_CS"/>
</dbReference>
<dbReference type="AlphaFoldDB" id="A0A3T1D730"/>
<dbReference type="Pfam" id="PF01546">
    <property type="entry name" value="Peptidase_M20"/>
    <property type="match status" value="1"/>
</dbReference>
<accession>A0A3T1D730</accession>
<dbReference type="PANTHER" id="PTHR43808">
    <property type="entry name" value="ACETYLORNITHINE DEACETYLASE"/>
    <property type="match status" value="1"/>
</dbReference>
<dbReference type="InterPro" id="IPR036264">
    <property type="entry name" value="Bact_exopeptidase_dim_dom"/>
</dbReference>
<evidence type="ECO:0000313" key="7">
    <source>
        <dbReference type="Proteomes" id="UP000289856"/>
    </source>
</evidence>
<evidence type="ECO:0000313" key="6">
    <source>
        <dbReference type="EMBL" id="BBI33900.1"/>
    </source>
</evidence>
<reference evidence="6 7" key="1">
    <citation type="submission" date="2019-01" db="EMBL/GenBank/DDBJ databases">
        <title>Complete genome sequence of Cohnella hallensis HS21 isolated from Korean fir (Abies koreana) rhizospheric soil.</title>
        <authorList>
            <person name="Jiang L."/>
            <person name="Kang S.W."/>
            <person name="Kim S."/>
            <person name="Jung J."/>
            <person name="Kim C.Y."/>
            <person name="Kim D.H."/>
            <person name="Kim S.W."/>
            <person name="Lee J."/>
        </authorList>
    </citation>
    <scope>NUCLEOTIDE SEQUENCE [LARGE SCALE GENOMIC DNA]</scope>
    <source>
        <strain evidence="6 7">HS21</strain>
    </source>
</reference>
<dbReference type="Gene3D" id="3.30.70.360">
    <property type="match status" value="1"/>
</dbReference>
<keyword evidence="3" id="KW-0378">Hydrolase</keyword>